<dbReference type="Gene3D" id="1.10.472.80">
    <property type="entry name" value="Ypt/Rab-GAP domain of gyp1p, domain 3"/>
    <property type="match status" value="1"/>
</dbReference>
<keyword evidence="1" id="KW-0343">GTPase activation</keyword>
<dbReference type="GO" id="GO:0005789">
    <property type="term" value="C:endoplasmic reticulum membrane"/>
    <property type="evidence" value="ECO:0007669"/>
    <property type="project" value="TreeGrafter"/>
</dbReference>
<feature type="region of interest" description="Disordered" evidence="2">
    <location>
        <begin position="1"/>
        <end position="47"/>
    </location>
</feature>
<feature type="compositionally biased region" description="Polar residues" evidence="2">
    <location>
        <begin position="1"/>
        <end position="41"/>
    </location>
</feature>
<evidence type="ECO:0000313" key="5">
    <source>
        <dbReference type="EMBL" id="CAD5110873.1"/>
    </source>
</evidence>
<feature type="transmembrane region" description="Helical" evidence="3">
    <location>
        <begin position="253"/>
        <end position="274"/>
    </location>
</feature>
<feature type="transmembrane region" description="Helical" evidence="3">
    <location>
        <begin position="221"/>
        <end position="241"/>
    </location>
</feature>
<feature type="transmembrane region" description="Helical" evidence="3">
    <location>
        <begin position="377"/>
        <end position="395"/>
    </location>
</feature>
<keyword evidence="3" id="KW-0812">Transmembrane</keyword>
<organism evidence="5 6">
    <name type="scientific">Dimorphilus gyrociliatus</name>
    <dbReference type="NCBI Taxonomy" id="2664684"/>
    <lineage>
        <taxon>Eukaryota</taxon>
        <taxon>Metazoa</taxon>
        <taxon>Spiralia</taxon>
        <taxon>Lophotrochozoa</taxon>
        <taxon>Annelida</taxon>
        <taxon>Polychaeta</taxon>
        <taxon>Polychaeta incertae sedis</taxon>
        <taxon>Dinophilidae</taxon>
        <taxon>Dimorphilus</taxon>
    </lineage>
</organism>
<dbReference type="FunFam" id="1.10.8.1310:FF:000001">
    <property type="entry name" value="TBC1 domain family, member 20"/>
    <property type="match status" value="1"/>
</dbReference>
<proteinExistence type="predicted"/>
<dbReference type="EMBL" id="CAJFCJ010000001">
    <property type="protein sequence ID" value="CAD5110873.1"/>
    <property type="molecule type" value="Genomic_DNA"/>
</dbReference>
<keyword evidence="6" id="KW-1185">Reference proteome</keyword>
<evidence type="ECO:0000313" key="6">
    <source>
        <dbReference type="Proteomes" id="UP000549394"/>
    </source>
</evidence>
<comment type="caution">
    <text evidence="5">The sequence shown here is derived from an EMBL/GenBank/DDBJ whole genome shotgun (WGS) entry which is preliminary data.</text>
</comment>
<dbReference type="Gene3D" id="1.10.8.1310">
    <property type="match status" value="1"/>
</dbReference>
<gene>
    <name evidence="5" type="ORF">DGYR_LOCUS230</name>
</gene>
<dbReference type="PANTHER" id="PTHR20913:SF7">
    <property type="entry name" value="RE60063P"/>
    <property type="match status" value="1"/>
</dbReference>
<dbReference type="SUPFAM" id="SSF47923">
    <property type="entry name" value="Ypt/Rab-GAP domain of gyp1p"/>
    <property type="match status" value="2"/>
</dbReference>
<dbReference type="Pfam" id="PF00566">
    <property type="entry name" value="RabGAP-TBC"/>
    <property type="match status" value="1"/>
</dbReference>
<dbReference type="SMART" id="SM00164">
    <property type="entry name" value="TBC"/>
    <property type="match status" value="1"/>
</dbReference>
<keyword evidence="3" id="KW-0472">Membrane</keyword>
<protein>
    <submittedName>
        <fullName evidence="5">DgyrCDS238</fullName>
    </submittedName>
</protein>
<sequence>MTISRTPSPAPPSRNSCESCPNSPASRLRNNYKRSSSSPAGNRQKRDLKGKAILEAVDKSDVVTLKQLAISREGFINNDLRKLAWPKLLGLSENDRIERPSDEVLHAHKDYNQVVLDVNRSVKRFPPGMEEEVRLSYQDILIDVIMRVLVNNEGLNYYQGYHDVCVTFLLVVGEELTVTLMDKLSKSHLREFMDVNMDRTNHMLDYLFPIIGMVNSELRRFLELSEVGTIFALSWLITWFGHVLNEFSSIVRLYDFFIACHPLMAVYMGAAVVLDRKNEVMDCQCEMPFVHSLLSNIPPEIPLEKLVSQAGLLYIRFPPETVELEARILLENRKREQRERDARIAEMKLKRQNGSRIVKSKSADFHSKSDKAMFYSVIKWTVGGVVAAVTVAAVSKSFGLNWVVW</sequence>
<reference evidence="5 6" key="1">
    <citation type="submission" date="2020-08" db="EMBL/GenBank/DDBJ databases">
        <authorList>
            <person name="Hejnol A."/>
        </authorList>
    </citation>
    <scope>NUCLEOTIDE SEQUENCE [LARGE SCALE GENOMIC DNA]</scope>
</reference>
<dbReference type="OrthoDB" id="206700at2759"/>
<keyword evidence="3" id="KW-1133">Transmembrane helix</keyword>
<name>A0A7I8V3Z0_9ANNE</name>
<dbReference type="PANTHER" id="PTHR20913">
    <property type="entry name" value="TBC1 DOMAIN FAMILY MEMBER 20/GTPASE"/>
    <property type="match status" value="1"/>
</dbReference>
<evidence type="ECO:0000256" key="2">
    <source>
        <dbReference type="SAM" id="MobiDB-lite"/>
    </source>
</evidence>
<dbReference type="InterPro" id="IPR000195">
    <property type="entry name" value="Rab-GAP-TBC_dom"/>
</dbReference>
<dbReference type="Proteomes" id="UP000549394">
    <property type="component" value="Unassembled WGS sequence"/>
</dbReference>
<evidence type="ECO:0000256" key="3">
    <source>
        <dbReference type="SAM" id="Phobius"/>
    </source>
</evidence>
<feature type="domain" description="Rab-GAP TBC" evidence="4">
    <location>
        <begin position="75"/>
        <end position="261"/>
    </location>
</feature>
<dbReference type="InterPro" id="IPR035969">
    <property type="entry name" value="Rab-GAP_TBC_sf"/>
</dbReference>
<evidence type="ECO:0000256" key="1">
    <source>
        <dbReference type="ARBA" id="ARBA00022468"/>
    </source>
</evidence>
<accession>A0A7I8V3Z0</accession>
<dbReference type="PROSITE" id="PS50086">
    <property type="entry name" value="TBC_RABGAP"/>
    <property type="match status" value="1"/>
</dbReference>
<dbReference type="GO" id="GO:0005096">
    <property type="term" value="F:GTPase activator activity"/>
    <property type="evidence" value="ECO:0007669"/>
    <property type="project" value="UniProtKB-KW"/>
</dbReference>
<dbReference type="AlphaFoldDB" id="A0A7I8V3Z0"/>
<evidence type="ECO:0000259" key="4">
    <source>
        <dbReference type="PROSITE" id="PS50086"/>
    </source>
</evidence>
<dbReference type="InterPro" id="IPR045913">
    <property type="entry name" value="TBC20/Gyp8-like"/>
</dbReference>
<dbReference type="GO" id="GO:0006888">
    <property type="term" value="P:endoplasmic reticulum to Golgi vesicle-mediated transport"/>
    <property type="evidence" value="ECO:0007669"/>
    <property type="project" value="TreeGrafter"/>
</dbReference>